<dbReference type="EMBL" id="KC662249">
    <property type="protein sequence ID" value="AGM15714.1"/>
    <property type="molecule type" value="Genomic_DNA"/>
</dbReference>
<organism evidence="1 2">
    <name type="scientific">Phaeocystis globosa virus PgV-16T</name>
    <dbReference type="NCBI Taxonomy" id="3071227"/>
    <lineage>
        <taxon>Viruses</taxon>
        <taxon>Varidnaviria</taxon>
        <taxon>Bamfordvirae</taxon>
        <taxon>Nucleocytoviricota</taxon>
        <taxon>Megaviricetes</taxon>
        <taxon>Imitervirales</taxon>
        <taxon>Mesomimiviridae</taxon>
        <taxon>Tethysvirus</taxon>
        <taxon>Tethysvirus hollandense</taxon>
    </lineage>
</organism>
<gene>
    <name evidence="1" type="ORF">PGCG_00410</name>
</gene>
<keyword evidence="2" id="KW-1185">Reference proteome</keyword>
<sequence length="150" mass="17243">MSTQTEVLSLYIPSGIMSYHTEEYITKQFIEHQLGKVMRVDFVKNIAKGDRREAFVHFDEWFDNDESLAFQENIKNIDIKSRFVYQGNKFWPVLANKNAHRRVTNPAYEVIKTEDVKVSAVADIAIPSVPVNMEVSNKRASFATVTNPTK</sequence>
<evidence type="ECO:0000313" key="2">
    <source>
        <dbReference type="Proteomes" id="UP000204225"/>
    </source>
</evidence>
<proteinExistence type="predicted"/>
<reference evidence="1 2" key="1">
    <citation type="journal article" date="2013" name="Proc. Natl. Acad. Sci. U.S.A.">
        <title>Genome of Phaeocystis globosa virus PgV-16T highlights the common ancestry of the largest known DNA viruses infecting eukaryotes.</title>
        <authorList>
            <person name="Santini S."/>
            <person name="Jeudy S."/>
            <person name="Bartoli J."/>
            <person name="Poirot O."/>
            <person name="Lescot M."/>
            <person name="Abergel C."/>
            <person name="Barbe V."/>
            <person name="Wommack K.E."/>
            <person name="Noordeloos A.A."/>
            <person name="Brussaard C.P."/>
            <person name="Claverie J.M."/>
        </authorList>
    </citation>
    <scope>NUCLEOTIDE SEQUENCE [LARGE SCALE GENOMIC DNA]</scope>
    <source>
        <strain evidence="1 2">16T</strain>
    </source>
</reference>
<dbReference type="Proteomes" id="UP000204225">
    <property type="component" value="Segment"/>
</dbReference>
<protein>
    <submittedName>
        <fullName evidence="1">Uncharacterized protein</fullName>
    </submittedName>
</protein>
<name>A0AC59EXY9_9VIRU</name>
<evidence type="ECO:0000313" key="1">
    <source>
        <dbReference type="EMBL" id="AGM15714.1"/>
    </source>
</evidence>
<accession>A0AC59EXY9</accession>